<keyword evidence="2" id="KW-1185">Reference proteome</keyword>
<name>A0A427XTK2_9TREE</name>
<evidence type="ECO:0000313" key="1">
    <source>
        <dbReference type="EMBL" id="RSH82135.1"/>
    </source>
</evidence>
<comment type="caution">
    <text evidence="1">The sequence shown here is derived from an EMBL/GenBank/DDBJ whole genome shotgun (WGS) entry which is preliminary data.</text>
</comment>
<organism evidence="1 2">
    <name type="scientific">Saitozyma podzolica</name>
    <dbReference type="NCBI Taxonomy" id="1890683"/>
    <lineage>
        <taxon>Eukaryota</taxon>
        <taxon>Fungi</taxon>
        <taxon>Dikarya</taxon>
        <taxon>Basidiomycota</taxon>
        <taxon>Agaricomycotina</taxon>
        <taxon>Tremellomycetes</taxon>
        <taxon>Tremellales</taxon>
        <taxon>Trimorphomycetaceae</taxon>
        <taxon>Saitozyma</taxon>
    </lineage>
</organism>
<dbReference type="AlphaFoldDB" id="A0A427XTK2"/>
<dbReference type="Proteomes" id="UP000279259">
    <property type="component" value="Unassembled WGS sequence"/>
</dbReference>
<protein>
    <submittedName>
        <fullName evidence="1">Uncharacterized protein</fullName>
    </submittedName>
</protein>
<accession>A0A427XTK2</accession>
<dbReference type="EMBL" id="RSCD01000028">
    <property type="protein sequence ID" value="RSH82135.1"/>
    <property type="molecule type" value="Genomic_DNA"/>
</dbReference>
<sequence length="95" mass="10433">MSKHIDSEVRKQRGAEESYKYMLELISNIKTTHEQLAEGLKTLGQELLDAAGQSTDSRPTETVEGAASTALKLTRDLVSSVARFRFAGERTGAFT</sequence>
<evidence type="ECO:0000313" key="2">
    <source>
        <dbReference type="Proteomes" id="UP000279259"/>
    </source>
</evidence>
<reference evidence="1 2" key="1">
    <citation type="submission" date="2018-11" db="EMBL/GenBank/DDBJ databases">
        <title>Genome sequence of Saitozyma podzolica DSM 27192.</title>
        <authorList>
            <person name="Aliyu H."/>
            <person name="Gorte O."/>
            <person name="Ochsenreither K."/>
        </authorList>
    </citation>
    <scope>NUCLEOTIDE SEQUENCE [LARGE SCALE GENOMIC DNA]</scope>
    <source>
        <strain evidence="1 2">DSM 27192</strain>
    </source>
</reference>
<gene>
    <name evidence="1" type="ORF">EHS25_006068</name>
</gene>
<proteinExistence type="predicted"/>